<comment type="caution">
    <text evidence="3">The sequence shown here is derived from an EMBL/GenBank/DDBJ whole genome shotgun (WGS) entry which is preliminary data.</text>
</comment>
<dbReference type="Proteomes" id="UP000264217">
    <property type="component" value="Unassembled WGS sequence"/>
</dbReference>
<sequence>MKNLKVKLAAIALVLGAGSALASAHHAFATRKWGKDASTGIYTEVTGLSSPSGYRCQNSSNVCTEEYPTDVDPNNQANDSHPGIAQPSNTVLGTFLQ</sequence>
<evidence type="ECO:0000313" key="4">
    <source>
        <dbReference type="Proteomes" id="UP000264217"/>
    </source>
</evidence>
<gene>
    <name evidence="3" type="ORF">D0C36_15915</name>
</gene>
<evidence type="ECO:0000256" key="2">
    <source>
        <dbReference type="SAM" id="SignalP"/>
    </source>
</evidence>
<name>A0A372NUH1_9SPHI</name>
<evidence type="ECO:0000313" key="3">
    <source>
        <dbReference type="EMBL" id="RFZ92876.1"/>
    </source>
</evidence>
<accession>A0A372NUH1</accession>
<feature type="region of interest" description="Disordered" evidence="1">
    <location>
        <begin position="71"/>
        <end position="97"/>
    </location>
</feature>
<organism evidence="3 4">
    <name type="scientific">Mucilaginibacter conchicola</name>
    <dbReference type="NCBI Taxonomy" id="2303333"/>
    <lineage>
        <taxon>Bacteria</taxon>
        <taxon>Pseudomonadati</taxon>
        <taxon>Bacteroidota</taxon>
        <taxon>Sphingobacteriia</taxon>
        <taxon>Sphingobacteriales</taxon>
        <taxon>Sphingobacteriaceae</taxon>
        <taxon>Mucilaginibacter</taxon>
    </lineage>
</organism>
<evidence type="ECO:0000256" key="1">
    <source>
        <dbReference type="SAM" id="MobiDB-lite"/>
    </source>
</evidence>
<keyword evidence="2" id="KW-0732">Signal</keyword>
<keyword evidence="4" id="KW-1185">Reference proteome</keyword>
<dbReference type="RefSeq" id="WP_117392585.1">
    <property type="nucleotide sequence ID" value="NZ_QWDC01000002.1"/>
</dbReference>
<reference evidence="3 4" key="1">
    <citation type="submission" date="2018-08" db="EMBL/GenBank/DDBJ databases">
        <title>Mucilaginibacter sp. MYSH2.</title>
        <authorList>
            <person name="Seo T."/>
        </authorList>
    </citation>
    <scope>NUCLEOTIDE SEQUENCE [LARGE SCALE GENOMIC DNA]</scope>
    <source>
        <strain evidence="3 4">MYSH2</strain>
    </source>
</reference>
<dbReference type="AlphaFoldDB" id="A0A372NUH1"/>
<feature type="signal peptide" evidence="2">
    <location>
        <begin position="1"/>
        <end position="22"/>
    </location>
</feature>
<protein>
    <submittedName>
        <fullName evidence="3">Uncharacterized protein</fullName>
    </submittedName>
</protein>
<feature type="compositionally biased region" description="Polar residues" evidence="1">
    <location>
        <begin position="86"/>
        <end position="97"/>
    </location>
</feature>
<dbReference type="OrthoDB" id="799121at2"/>
<proteinExistence type="predicted"/>
<dbReference type="EMBL" id="QWDC01000002">
    <property type="protein sequence ID" value="RFZ92876.1"/>
    <property type="molecule type" value="Genomic_DNA"/>
</dbReference>
<feature type="chain" id="PRO_5017010150" evidence="2">
    <location>
        <begin position="23"/>
        <end position="97"/>
    </location>
</feature>